<evidence type="ECO:0000313" key="2">
    <source>
        <dbReference type="EMBL" id="SMF60463.1"/>
    </source>
</evidence>
<evidence type="ECO:0000313" key="3">
    <source>
        <dbReference type="Proteomes" id="UP000192907"/>
    </source>
</evidence>
<protein>
    <submittedName>
        <fullName evidence="2">MaoC like domain-containing protein</fullName>
    </submittedName>
</protein>
<accession>A0A1Y6CES1</accession>
<organism evidence="2 3">
    <name type="scientific">Pseudobacteriovorax antillogorgiicola</name>
    <dbReference type="NCBI Taxonomy" id="1513793"/>
    <lineage>
        <taxon>Bacteria</taxon>
        <taxon>Pseudomonadati</taxon>
        <taxon>Bdellovibrionota</taxon>
        <taxon>Oligoflexia</taxon>
        <taxon>Oligoflexales</taxon>
        <taxon>Pseudobacteriovoracaceae</taxon>
        <taxon>Pseudobacteriovorax</taxon>
    </lineage>
</organism>
<dbReference type="PANTHER" id="PTHR43841">
    <property type="entry name" value="3-HYDROXYACYL-THIOESTER DEHYDRATASE HTDX-RELATED"/>
    <property type="match status" value="1"/>
</dbReference>
<sequence length="316" mass="36001">MAISNVQVAYPGTRTENLVDLHHPSYLPKYIYEMTQGLLRPHRPKFSETVQPVTRQAQLSRQDYKNWNRFVGALGHQRPSPLTYYNSAGAFGLFELLSQMGINFSTILHLRGDMEFHNPDIKTKVGDLFTLHMHLEDVIEREGQCILVVSGTVRNDRDELIRSHRDYWFVRRCEQKYLDDCVYPKHFSAAPFKGMSKRVAELPKASGTGAEKRSFFLPPSAGHQFAKVSGDYNVIHTTTLGAKLCGQKRAFLQGYGSLNLCLHHINQTLSGDFKEFSMSFCKPVLLSQNLNLWIKDGSFELCDSEDHLLCFGSYTV</sequence>
<dbReference type="SUPFAM" id="SSF54637">
    <property type="entry name" value="Thioesterase/thiol ester dehydrase-isomerase"/>
    <property type="match status" value="2"/>
</dbReference>
<dbReference type="InterPro" id="IPR039569">
    <property type="entry name" value="FAS1-like_DH_region"/>
</dbReference>
<proteinExistence type="predicted"/>
<dbReference type="EMBL" id="FWZT01000020">
    <property type="protein sequence ID" value="SMF60463.1"/>
    <property type="molecule type" value="Genomic_DNA"/>
</dbReference>
<feature type="domain" description="FAS1-like dehydratase" evidence="1">
    <location>
        <begin position="81"/>
        <end position="162"/>
    </location>
</feature>
<dbReference type="InterPro" id="IPR029069">
    <property type="entry name" value="HotDog_dom_sf"/>
</dbReference>
<dbReference type="Proteomes" id="UP000192907">
    <property type="component" value="Unassembled WGS sequence"/>
</dbReference>
<dbReference type="PANTHER" id="PTHR43841:SF3">
    <property type="entry name" value="(3R)-HYDROXYACYL-ACP DEHYDRATASE SUBUNIT HADB"/>
    <property type="match status" value="1"/>
</dbReference>
<name>A0A1Y6CES1_9BACT</name>
<reference evidence="3" key="1">
    <citation type="submission" date="2017-04" db="EMBL/GenBank/DDBJ databases">
        <authorList>
            <person name="Varghese N."/>
            <person name="Submissions S."/>
        </authorList>
    </citation>
    <scope>NUCLEOTIDE SEQUENCE [LARGE SCALE GENOMIC DNA]</scope>
    <source>
        <strain evidence="3">RKEM611</strain>
    </source>
</reference>
<dbReference type="OrthoDB" id="9774179at2"/>
<keyword evidence="3" id="KW-1185">Reference proteome</keyword>
<dbReference type="Gene3D" id="3.10.129.10">
    <property type="entry name" value="Hotdog Thioesterase"/>
    <property type="match status" value="1"/>
</dbReference>
<evidence type="ECO:0000259" key="1">
    <source>
        <dbReference type="Pfam" id="PF13452"/>
    </source>
</evidence>
<dbReference type="RefSeq" id="WP_132322761.1">
    <property type="nucleotide sequence ID" value="NZ_FWZT01000020.1"/>
</dbReference>
<gene>
    <name evidence="2" type="ORF">SAMN06296036_120128</name>
</gene>
<dbReference type="Pfam" id="PF13452">
    <property type="entry name" value="FAS1_DH_region"/>
    <property type="match status" value="1"/>
</dbReference>
<dbReference type="AlphaFoldDB" id="A0A1Y6CES1"/>
<dbReference type="STRING" id="1513793.SAMN06296036_120128"/>